<sequence length="304" mass="34130">MAEKRIYDSIIIGAGPGGLQAAIYLGRYRRDVLLIDRTGGRTWHAKHIENFLSQKLITGEEIITKGMEQAKSFGVKIEKGKVTSVTKRDHFEVQTEKDVYHSLFVIVSSGVYDILPPVENLYSFFGTSFFTCVDCDGYRTTGKKMVILGNDIEAVNHAFAMREMYTPDITVILDSPRIPPEYEEELKDENIRFVAGRPVRLVGKENLEAVELDNGHRIACEVIMSTYGYHRNDDFLSGLPLKRNPGGYFITDPHYESSLSGLYIVGPLNTGHDQVVIAAGEGAVAAIELNKRLIERKKMAYFLE</sequence>
<dbReference type="AlphaFoldDB" id="A0A953JFM7"/>
<dbReference type="SUPFAM" id="SSF51905">
    <property type="entry name" value="FAD/NAD(P)-binding domain"/>
    <property type="match status" value="1"/>
</dbReference>
<proteinExistence type="predicted"/>
<dbReference type="PRINTS" id="PR00469">
    <property type="entry name" value="PNDRDTASEII"/>
</dbReference>
<dbReference type="Gene3D" id="3.50.50.60">
    <property type="entry name" value="FAD/NAD(P)-binding domain"/>
    <property type="match status" value="2"/>
</dbReference>
<reference evidence="4" key="2">
    <citation type="submission" date="2021-08" db="EMBL/GenBank/DDBJ databases">
        <authorList>
            <person name="Dalcin Martins P."/>
        </authorList>
    </citation>
    <scope>NUCLEOTIDE SEQUENCE</scope>
    <source>
        <strain evidence="4">MAG_39</strain>
    </source>
</reference>
<name>A0A953JFM7_9BACT</name>
<evidence type="ECO:0000256" key="1">
    <source>
        <dbReference type="ARBA" id="ARBA00022630"/>
    </source>
</evidence>
<dbReference type="GO" id="GO:0016491">
    <property type="term" value="F:oxidoreductase activity"/>
    <property type="evidence" value="ECO:0007669"/>
    <property type="project" value="UniProtKB-KW"/>
</dbReference>
<dbReference type="Proteomes" id="UP000705867">
    <property type="component" value="Unassembled WGS sequence"/>
</dbReference>
<dbReference type="InterPro" id="IPR050097">
    <property type="entry name" value="Ferredoxin-NADP_redctase_2"/>
</dbReference>
<dbReference type="EMBL" id="JAIOIV010000095">
    <property type="protein sequence ID" value="MBZ0156906.1"/>
    <property type="molecule type" value="Genomic_DNA"/>
</dbReference>
<dbReference type="PANTHER" id="PTHR48105">
    <property type="entry name" value="THIOREDOXIN REDUCTASE 1-RELATED-RELATED"/>
    <property type="match status" value="1"/>
</dbReference>
<dbReference type="InterPro" id="IPR023753">
    <property type="entry name" value="FAD/NAD-binding_dom"/>
</dbReference>
<keyword evidence="2" id="KW-0560">Oxidoreductase</keyword>
<comment type="caution">
    <text evidence="4">The sequence shown here is derived from an EMBL/GenBank/DDBJ whole genome shotgun (WGS) entry which is preliminary data.</text>
</comment>
<dbReference type="Pfam" id="PF07992">
    <property type="entry name" value="Pyr_redox_2"/>
    <property type="match status" value="1"/>
</dbReference>
<evidence type="ECO:0000259" key="3">
    <source>
        <dbReference type="Pfam" id="PF07992"/>
    </source>
</evidence>
<gene>
    <name evidence="4" type="ORF">K8I29_11950</name>
</gene>
<dbReference type="PRINTS" id="PR00368">
    <property type="entry name" value="FADPNR"/>
</dbReference>
<evidence type="ECO:0000256" key="2">
    <source>
        <dbReference type="ARBA" id="ARBA00023002"/>
    </source>
</evidence>
<accession>A0A953JFM7</accession>
<dbReference type="InterPro" id="IPR036188">
    <property type="entry name" value="FAD/NAD-bd_sf"/>
</dbReference>
<evidence type="ECO:0000313" key="4">
    <source>
        <dbReference type="EMBL" id="MBZ0156906.1"/>
    </source>
</evidence>
<keyword evidence="1" id="KW-0285">Flavoprotein</keyword>
<evidence type="ECO:0000313" key="5">
    <source>
        <dbReference type="Proteomes" id="UP000705867"/>
    </source>
</evidence>
<protein>
    <submittedName>
        <fullName evidence="4">NAD(P)/FAD-dependent oxidoreductase</fullName>
    </submittedName>
</protein>
<organism evidence="4 5">
    <name type="scientific">Candidatus Nitrobium versatile</name>
    <dbReference type="NCBI Taxonomy" id="2884831"/>
    <lineage>
        <taxon>Bacteria</taxon>
        <taxon>Pseudomonadati</taxon>
        <taxon>Nitrospirota</taxon>
        <taxon>Nitrospiria</taxon>
        <taxon>Nitrospirales</taxon>
        <taxon>Nitrospiraceae</taxon>
        <taxon>Candidatus Nitrobium</taxon>
    </lineage>
</organism>
<feature type="domain" description="FAD/NAD(P)-binding" evidence="3">
    <location>
        <begin position="7"/>
        <end position="282"/>
    </location>
</feature>
<reference evidence="4" key="1">
    <citation type="journal article" date="2021" name="bioRxiv">
        <title>Unraveling nitrogen, sulfur and carbon metabolic pathways and microbial community transcriptional responses to substrate deprivation and toxicity stresses in a bioreactor mimicking anoxic brackish coastal sediment conditions.</title>
        <authorList>
            <person name="Martins P.D."/>
            <person name="Echeveste M.J."/>
            <person name="Arshad A."/>
            <person name="Kurth J."/>
            <person name="Ouboter H."/>
            <person name="Jetten M.S.M."/>
            <person name="Welte C.U."/>
        </authorList>
    </citation>
    <scope>NUCLEOTIDE SEQUENCE</scope>
    <source>
        <strain evidence="4">MAG_39</strain>
    </source>
</reference>